<comment type="caution">
    <text evidence="2">The sequence shown here is derived from an EMBL/GenBank/DDBJ whole genome shotgun (WGS) entry which is preliminary data.</text>
</comment>
<keyword evidence="3" id="KW-1185">Reference proteome</keyword>
<name>A0ABT5TN78_9GAMM</name>
<dbReference type="Proteomes" id="UP001213691">
    <property type="component" value="Unassembled WGS sequence"/>
</dbReference>
<dbReference type="Gene3D" id="3.40.50.2000">
    <property type="entry name" value="Glycogen Phosphorylase B"/>
    <property type="match status" value="1"/>
</dbReference>
<gene>
    <name evidence="2" type="ORF">PQR79_09435</name>
</gene>
<dbReference type="Pfam" id="PF13692">
    <property type="entry name" value="Glyco_trans_1_4"/>
    <property type="match status" value="1"/>
</dbReference>
<evidence type="ECO:0000313" key="2">
    <source>
        <dbReference type="EMBL" id="MDD8059324.1"/>
    </source>
</evidence>
<dbReference type="SUPFAM" id="SSF53756">
    <property type="entry name" value="UDP-Glycosyltransferase/glycogen phosphorylase"/>
    <property type="match status" value="1"/>
</dbReference>
<sequence>MLENQQSPVMGYIDVLDSGKLLGWVFNPLTPDVAASFYVCLNGHVVAQGVANLFREDLEQAGFGSGHCGFSTSIDLPLHALAGKTLTLIDEQGLPIADASFAIPAGEPSFFIELLACQPRQFQFVCQSVEARELELSLYSHEQLLASKTIQVSPGTNQFTLTIPPQFSWLTAGFFRLAVNGSPCFVWGDYIELLPLVAEHVDVVQKTRQQKGCVDTNRLALLANKINAVAADGLDSANAINAYHHLTLNSQNGFRFPHVTNPRVSIILPFTFCDNKSANGRMNDSENVTADLSKLLASLYLSMPNNDYEVLGLTNVLSRHGINRYASHIVNVDVAEQASLAEIMAALLSRANSDNIVFCPSYCELGVGSIDRLVNALMIEHVGFSAQRLVDDTGLLVDSSGLYSELSTLLTESTDKQRRYSANDSRKRFVKAIDFAIGTATAYRKCDLSLQAIPSYCQSIEDMFFYWQLALKQQRKQGLEVCETQDYCHVAPNVDKSVLSHINPELLQQARQQFAEHHPLSVVTGQPVLGTVLMLDIQTPSPDQDAGSYAAIQELKLIQSLGYKVIFVPMNFVESDRYTAQLQSQGVEMCYAPYYPTLGDAICQRLPELSAIYITRYNVATHFIDFLKQTAPNLPIIFNNADLHFLREIRSALAMQSSPEHTQQALANALNTKRLELDVISKADAVLSYNDTEHAVITSHVLRQDNIFKCPWVLDEKPLPASFESREGIAFLGGYRHIPNVDAVEYFMLQVFPLLVDQDPSITVYFYGSNMPDTFKQYQHPQVKFIGYVENLSELFQRHKVFIAPLLSGAGIKGKVLESAAYGLPSVLSPIAAESTGLSHNISTLIAETPQQWVEHILSLNNDKSLWSRLSHNQRILASEQYSFEQGRNKMRTVFEFLGMNSH</sequence>
<dbReference type="RefSeq" id="WP_238102795.1">
    <property type="nucleotide sequence ID" value="NZ_JAQQPZ010000006.1"/>
</dbReference>
<reference evidence="2 3" key="1">
    <citation type="submission" date="2023-02" db="EMBL/GenBank/DDBJ databases">
        <title>Genome sequence of Shewanella metallivivens ER-Te-42B-Light, sp. nov., enriched from sulfide tube worms (Riftia pachyptila) isolated from Explorer Ridge in the Pacific Ocean.</title>
        <authorList>
            <person name="Maltman C."/>
            <person name="Kuzyk S.B."/>
            <person name="Kyndt J.A."/>
            <person name="Yurkov V."/>
        </authorList>
    </citation>
    <scope>NUCLEOTIDE SEQUENCE [LARGE SCALE GENOMIC DNA]</scope>
    <source>
        <strain evidence="2 3">ER-Te-42B-Light</strain>
    </source>
</reference>
<proteinExistence type="predicted"/>
<dbReference type="PANTHER" id="PTHR46401:SF2">
    <property type="entry name" value="GLYCOSYLTRANSFERASE WBBK-RELATED"/>
    <property type="match status" value="1"/>
</dbReference>
<evidence type="ECO:0000256" key="1">
    <source>
        <dbReference type="ARBA" id="ARBA00022679"/>
    </source>
</evidence>
<dbReference type="EMBL" id="JAQQPZ010000006">
    <property type="protein sequence ID" value="MDD8059324.1"/>
    <property type="molecule type" value="Genomic_DNA"/>
</dbReference>
<keyword evidence="1" id="KW-0808">Transferase</keyword>
<accession>A0ABT5TN78</accession>
<evidence type="ECO:0000313" key="3">
    <source>
        <dbReference type="Proteomes" id="UP001213691"/>
    </source>
</evidence>
<protein>
    <submittedName>
        <fullName evidence="2">Glycosyltransferase family 4 protein</fullName>
    </submittedName>
</protein>
<dbReference type="PANTHER" id="PTHR46401">
    <property type="entry name" value="GLYCOSYLTRANSFERASE WBBK-RELATED"/>
    <property type="match status" value="1"/>
</dbReference>
<organism evidence="2 3">
    <name type="scientific">Shewanella metallivivens</name>
    <dbReference type="NCBI Taxonomy" id="2872342"/>
    <lineage>
        <taxon>Bacteria</taxon>
        <taxon>Pseudomonadati</taxon>
        <taxon>Pseudomonadota</taxon>
        <taxon>Gammaproteobacteria</taxon>
        <taxon>Alteromonadales</taxon>
        <taxon>Shewanellaceae</taxon>
        <taxon>Shewanella</taxon>
    </lineage>
</organism>